<dbReference type="EMBL" id="RKHR01000005">
    <property type="protein sequence ID" value="ROS00362.1"/>
    <property type="molecule type" value="Genomic_DNA"/>
</dbReference>
<comment type="caution">
    <text evidence="1">The sequence shown here is derived from an EMBL/GenBank/DDBJ whole genome shotgun (WGS) entry which is preliminary data.</text>
</comment>
<sequence>MCNETQEQQWFFQRQYNQLSLSFNQAIQEHNAVQPHINRLREQNESHRGALAEGANSMITNRVNGMGALFRSPETLYNTGVQGFQWAHYFVRNPDLESDVRSAGTSAIYSHLRAPSLTGLLTAAVTATQMNRSARELEQQGQLRVQQQSEALVSSIGLSTAITQLLRQAGRFAQNDLQRRGLHGLMRGWQGAGLVGVLYGLSRIHNTMEESGAFGDELRTRRDNFNQPYSLPR</sequence>
<dbReference type="RefSeq" id="WP_123713319.1">
    <property type="nucleotide sequence ID" value="NZ_RKHR01000005.1"/>
</dbReference>
<accession>A0A3N2DKX3</accession>
<evidence type="ECO:0000313" key="2">
    <source>
        <dbReference type="Proteomes" id="UP000275394"/>
    </source>
</evidence>
<dbReference type="AlphaFoldDB" id="A0A3N2DKX3"/>
<proteinExistence type="predicted"/>
<dbReference type="Proteomes" id="UP000275394">
    <property type="component" value="Unassembled WGS sequence"/>
</dbReference>
<name>A0A3N2DKX3_9GAMM</name>
<organism evidence="1 2">
    <name type="scientific">Sinobacterium caligoides</name>
    <dbReference type="NCBI Taxonomy" id="933926"/>
    <lineage>
        <taxon>Bacteria</taxon>
        <taxon>Pseudomonadati</taxon>
        <taxon>Pseudomonadota</taxon>
        <taxon>Gammaproteobacteria</taxon>
        <taxon>Cellvibrionales</taxon>
        <taxon>Spongiibacteraceae</taxon>
        <taxon>Sinobacterium</taxon>
    </lineage>
</organism>
<gene>
    <name evidence="1" type="ORF">EDC56_3013</name>
</gene>
<evidence type="ECO:0000313" key="1">
    <source>
        <dbReference type="EMBL" id="ROS00362.1"/>
    </source>
</evidence>
<protein>
    <submittedName>
        <fullName evidence="1">Uncharacterized protein</fullName>
    </submittedName>
</protein>
<keyword evidence="2" id="KW-1185">Reference proteome</keyword>
<reference evidence="1 2" key="1">
    <citation type="submission" date="2018-11" db="EMBL/GenBank/DDBJ databases">
        <title>Genomic Encyclopedia of Type Strains, Phase IV (KMG-IV): sequencing the most valuable type-strain genomes for metagenomic binning, comparative biology and taxonomic classification.</title>
        <authorList>
            <person name="Goeker M."/>
        </authorList>
    </citation>
    <scope>NUCLEOTIDE SEQUENCE [LARGE SCALE GENOMIC DNA]</scope>
    <source>
        <strain evidence="1 2">DSM 100316</strain>
    </source>
</reference>